<dbReference type="AlphaFoldDB" id="W2FP58"/>
<dbReference type="EMBL" id="KI689547">
    <property type="protein sequence ID" value="ETK72562.1"/>
    <property type="molecule type" value="Genomic_DNA"/>
</dbReference>
<reference evidence="1" key="1">
    <citation type="submission" date="2013-11" db="EMBL/GenBank/DDBJ databases">
        <title>The Genome Sequence of Phytophthora parasitica CJ02B3.</title>
        <authorList>
            <consortium name="The Broad Institute Genomics Platform"/>
            <person name="Russ C."/>
            <person name="Tyler B."/>
            <person name="Panabieres F."/>
            <person name="Shan W."/>
            <person name="Tripathy S."/>
            <person name="Grunwald N."/>
            <person name="Machado M."/>
            <person name="Johnson C.S."/>
            <person name="Arredondo F."/>
            <person name="Hong C."/>
            <person name="Coffey M."/>
            <person name="Young S.K."/>
            <person name="Zeng Q."/>
            <person name="Gargeya S."/>
            <person name="Fitzgerald M."/>
            <person name="Abouelleil A."/>
            <person name="Alvarado L."/>
            <person name="Chapman S.B."/>
            <person name="Gainer-Dewar J."/>
            <person name="Goldberg J."/>
            <person name="Griggs A."/>
            <person name="Gujja S."/>
            <person name="Hansen M."/>
            <person name="Howarth C."/>
            <person name="Imamovic A."/>
            <person name="Ireland A."/>
            <person name="Larimer J."/>
            <person name="McCowan C."/>
            <person name="Murphy C."/>
            <person name="Pearson M."/>
            <person name="Poon T.W."/>
            <person name="Priest M."/>
            <person name="Roberts A."/>
            <person name="Saif S."/>
            <person name="Shea T."/>
            <person name="Sykes S."/>
            <person name="Wortman J."/>
            <person name="Nusbaum C."/>
            <person name="Birren B."/>
        </authorList>
    </citation>
    <scope>NUCLEOTIDE SEQUENCE [LARGE SCALE GENOMIC DNA]</scope>
    <source>
        <strain evidence="1">CJ02B3</strain>
    </source>
</reference>
<sequence>MAERDIPQHVAKARESVIPRIKGLMKVVAEDMHSTFVGSCPDSPSTLQVPLPTPAVGISEFLVNSAL</sequence>
<name>W2FP58_PHYNI</name>
<organism evidence="1">
    <name type="scientific">Phytophthora nicotianae</name>
    <name type="common">Potato buckeye rot agent</name>
    <name type="synonym">Phytophthora parasitica</name>
    <dbReference type="NCBI Taxonomy" id="4792"/>
    <lineage>
        <taxon>Eukaryota</taxon>
        <taxon>Sar</taxon>
        <taxon>Stramenopiles</taxon>
        <taxon>Oomycota</taxon>
        <taxon>Peronosporomycetes</taxon>
        <taxon>Peronosporales</taxon>
        <taxon>Peronosporaceae</taxon>
        <taxon>Phytophthora</taxon>
    </lineage>
</organism>
<accession>W2FP58</accession>
<evidence type="ECO:0000313" key="1">
    <source>
        <dbReference type="EMBL" id="ETK72562.1"/>
    </source>
</evidence>
<dbReference type="Proteomes" id="UP000053236">
    <property type="component" value="Unassembled WGS sequence"/>
</dbReference>
<proteinExistence type="predicted"/>
<gene>
    <name evidence="1" type="ORF">L915_20345</name>
</gene>
<protein>
    <submittedName>
        <fullName evidence="1">Uncharacterized protein</fullName>
    </submittedName>
</protein>